<gene>
    <name evidence="1" type="ORF">Tco_0990323</name>
</gene>
<proteinExistence type="predicted"/>
<dbReference type="Proteomes" id="UP001151760">
    <property type="component" value="Unassembled WGS sequence"/>
</dbReference>
<reference evidence="1" key="2">
    <citation type="submission" date="2022-01" db="EMBL/GenBank/DDBJ databases">
        <authorList>
            <person name="Yamashiro T."/>
            <person name="Shiraishi A."/>
            <person name="Satake H."/>
            <person name="Nakayama K."/>
        </authorList>
    </citation>
    <scope>NUCLEOTIDE SEQUENCE</scope>
</reference>
<dbReference type="EMBL" id="BQNB010016742">
    <property type="protein sequence ID" value="GJT55269.1"/>
    <property type="molecule type" value="Genomic_DNA"/>
</dbReference>
<name>A0ABQ5EWT2_9ASTR</name>
<accession>A0ABQ5EWT2</accession>
<reference evidence="1" key="1">
    <citation type="journal article" date="2022" name="Int. J. Mol. Sci.">
        <title>Draft Genome of Tanacetum Coccineum: Genomic Comparison of Closely Related Tanacetum-Family Plants.</title>
        <authorList>
            <person name="Yamashiro T."/>
            <person name="Shiraishi A."/>
            <person name="Nakayama K."/>
            <person name="Satake H."/>
        </authorList>
    </citation>
    <scope>NUCLEOTIDE SEQUENCE</scope>
</reference>
<evidence type="ECO:0000313" key="2">
    <source>
        <dbReference type="Proteomes" id="UP001151760"/>
    </source>
</evidence>
<keyword evidence="2" id="KW-1185">Reference proteome</keyword>
<protein>
    <submittedName>
        <fullName evidence="1">Uncharacterized protein</fullName>
    </submittedName>
</protein>
<organism evidence="1 2">
    <name type="scientific">Tanacetum coccineum</name>
    <dbReference type="NCBI Taxonomy" id="301880"/>
    <lineage>
        <taxon>Eukaryota</taxon>
        <taxon>Viridiplantae</taxon>
        <taxon>Streptophyta</taxon>
        <taxon>Embryophyta</taxon>
        <taxon>Tracheophyta</taxon>
        <taxon>Spermatophyta</taxon>
        <taxon>Magnoliopsida</taxon>
        <taxon>eudicotyledons</taxon>
        <taxon>Gunneridae</taxon>
        <taxon>Pentapetalae</taxon>
        <taxon>asterids</taxon>
        <taxon>campanulids</taxon>
        <taxon>Asterales</taxon>
        <taxon>Asteraceae</taxon>
        <taxon>Asteroideae</taxon>
        <taxon>Anthemideae</taxon>
        <taxon>Anthemidinae</taxon>
        <taxon>Tanacetum</taxon>
    </lineage>
</organism>
<comment type="caution">
    <text evidence="1">The sequence shown here is derived from an EMBL/GenBank/DDBJ whole genome shotgun (WGS) entry which is preliminary data.</text>
</comment>
<evidence type="ECO:0000313" key="1">
    <source>
        <dbReference type="EMBL" id="GJT55269.1"/>
    </source>
</evidence>
<sequence>MFGVFKLMKCVLEDSGDELNIDLHNVLSLHRHYKLGILIVGSYVMQGAPFTQGTIPSISIGGSKSPKGFLPSILLLVLPFPLILLGVIHDEGLPEFLGILVGAYAFHQNKASLVRVPVANVTLSSSIHLLRENTDSVRSNQWMRCSLGSCIFGIVRFAHGLQALCFRVLTEKNVQMMEIMMKERDKLENNKMTILRFPDRVSDDAWIFSMICLRSEILYEDKVHLNNSRYLRLVCQDVSDTSYLNIFLFQIPEEVKEEDGEWIRFLCGNSSSGTKKYRGLNSSDGGNTGDGVKIASGVIGSGDEIGEITDGIILEFFEELKEMLPDKAGK</sequence>